<gene>
    <name evidence="6" type="ORF">CPB83DRAFT_891108</name>
</gene>
<feature type="region of interest" description="Disordered" evidence="5">
    <location>
        <begin position="477"/>
        <end position="506"/>
    </location>
</feature>
<proteinExistence type="inferred from homology"/>
<evidence type="ECO:0000256" key="2">
    <source>
        <dbReference type="ARBA" id="ARBA00022679"/>
    </source>
</evidence>
<dbReference type="GO" id="GO:0005739">
    <property type="term" value="C:mitochondrion"/>
    <property type="evidence" value="ECO:0007669"/>
    <property type="project" value="TreeGrafter"/>
</dbReference>
<dbReference type="OrthoDB" id="775260at2759"/>
<protein>
    <submittedName>
        <fullName evidence="6">tRNA isopentenyltransferase</fullName>
    </submittedName>
</protein>
<feature type="compositionally biased region" description="Basic residues" evidence="5">
    <location>
        <begin position="477"/>
        <end position="487"/>
    </location>
</feature>
<keyword evidence="2" id="KW-0808">Transferase</keyword>
<dbReference type="Pfam" id="PF01715">
    <property type="entry name" value="IPPT"/>
    <property type="match status" value="1"/>
</dbReference>
<keyword evidence="3" id="KW-0547">Nucleotide-binding</keyword>
<dbReference type="InterPro" id="IPR018022">
    <property type="entry name" value="IPT"/>
</dbReference>
<sequence length="506" mass="58062">MSLRPIIAICGTTGVGKSKLAIDLAQHINRRCSNSYWRGAKIINADAMQVYKGLDIITNKVPEAEQKGVPHHLMGFKEPGEQYVVGEWVNDTMKLIDEMHGNCEIPIVVGGTSYWVQHLLFPDRLIPNEVANRPSSPLFREDDDEPSWSVELAESIFALPQELLTIFQHLPEEPPSAKVDPDAAFQLHKLLGFLDPVVSQRWHWKDTRKVLRNLQIIQDTKRRPSDIIHEQSSTTSHVKPRYRTLSFWLFAESSALIPRLDVRVDDMLSQGLLDEVRWMKDLATRKAITDNKMLGINTDYTLGIFQSIGYREFCSYLDAPNEETYQEAVERMKISTRQYAKRQVSWIRNKLIPAVEAANADDVVTPFYLLDASSLGDLWDLNVHKPAANILESVYKICASYIHQQFIQITDFLDGKTLPDPRSLSQIAEEKLKVKKKDVDPLAVLQARKRRICAICTVEDARPIMIEEGPEWEIHQRTKSHRRLASKRLREETQSEHKPRDVETRL</sequence>
<dbReference type="InterPro" id="IPR027417">
    <property type="entry name" value="P-loop_NTPase"/>
</dbReference>
<dbReference type="PANTHER" id="PTHR11088:SF89">
    <property type="entry name" value="TRNA DIMETHYLALLYLTRANSFERASE"/>
    <property type="match status" value="1"/>
</dbReference>
<dbReference type="GO" id="GO:0005524">
    <property type="term" value="F:ATP binding"/>
    <property type="evidence" value="ECO:0007669"/>
    <property type="project" value="UniProtKB-KW"/>
</dbReference>
<comment type="caution">
    <text evidence="6">The sequence shown here is derived from an EMBL/GenBank/DDBJ whole genome shotgun (WGS) entry which is preliminary data.</text>
</comment>
<dbReference type="SUPFAM" id="SSF52540">
    <property type="entry name" value="P-loop containing nucleoside triphosphate hydrolases"/>
    <property type="match status" value="1"/>
</dbReference>
<evidence type="ECO:0000256" key="4">
    <source>
        <dbReference type="ARBA" id="ARBA00022840"/>
    </source>
</evidence>
<evidence type="ECO:0000256" key="5">
    <source>
        <dbReference type="SAM" id="MobiDB-lite"/>
    </source>
</evidence>
<dbReference type="GO" id="GO:0052381">
    <property type="term" value="F:tRNA dimethylallyltransferase activity"/>
    <property type="evidence" value="ECO:0007669"/>
    <property type="project" value="InterPro"/>
</dbReference>
<accession>A0A9P6EP05</accession>
<comment type="similarity">
    <text evidence="1">Belongs to the IPP transferase family.</text>
</comment>
<dbReference type="PANTHER" id="PTHR11088">
    <property type="entry name" value="TRNA DIMETHYLALLYLTRANSFERASE"/>
    <property type="match status" value="1"/>
</dbReference>
<evidence type="ECO:0000313" key="6">
    <source>
        <dbReference type="EMBL" id="KAF9532375.1"/>
    </source>
</evidence>
<dbReference type="HAMAP" id="MF_00185">
    <property type="entry name" value="IPP_trans"/>
    <property type="match status" value="1"/>
</dbReference>
<dbReference type="Gene3D" id="1.10.20.140">
    <property type="match status" value="1"/>
</dbReference>
<keyword evidence="4" id="KW-0067">ATP-binding</keyword>
<feature type="compositionally biased region" description="Basic and acidic residues" evidence="5">
    <location>
        <begin position="488"/>
        <end position="506"/>
    </location>
</feature>
<dbReference type="EMBL" id="MU157832">
    <property type="protein sequence ID" value="KAF9532375.1"/>
    <property type="molecule type" value="Genomic_DNA"/>
</dbReference>
<dbReference type="AlphaFoldDB" id="A0A9P6EP05"/>
<organism evidence="6 7">
    <name type="scientific">Crepidotus variabilis</name>
    <dbReference type="NCBI Taxonomy" id="179855"/>
    <lineage>
        <taxon>Eukaryota</taxon>
        <taxon>Fungi</taxon>
        <taxon>Dikarya</taxon>
        <taxon>Basidiomycota</taxon>
        <taxon>Agaricomycotina</taxon>
        <taxon>Agaricomycetes</taxon>
        <taxon>Agaricomycetidae</taxon>
        <taxon>Agaricales</taxon>
        <taxon>Agaricineae</taxon>
        <taxon>Crepidotaceae</taxon>
        <taxon>Crepidotus</taxon>
    </lineage>
</organism>
<dbReference type="GO" id="GO:0006400">
    <property type="term" value="P:tRNA modification"/>
    <property type="evidence" value="ECO:0007669"/>
    <property type="project" value="TreeGrafter"/>
</dbReference>
<evidence type="ECO:0000256" key="3">
    <source>
        <dbReference type="ARBA" id="ARBA00022741"/>
    </source>
</evidence>
<name>A0A9P6EP05_9AGAR</name>
<evidence type="ECO:0000256" key="1">
    <source>
        <dbReference type="ARBA" id="ARBA00005842"/>
    </source>
</evidence>
<reference evidence="6" key="1">
    <citation type="submission" date="2020-11" db="EMBL/GenBank/DDBJ databases">
        <authorList>
            <consortium name="DOE Joint Genome Institute"/>
            <person name="Ahrendt S."/>
            <person name="Riley R."/>
            <person name="Andreopoulos W."/>
            <person name="Labutti K."/>
            <person name="Pangilinan J."/>
            <person name="Ruiz-Duenas F.J."/>
            <person name="Barrasa J.M."/>
            <person name="Sanchez-Garcia M."/>
            <person name="Camarero S."/>
            <person name="Miyauchi S."/>
            <person name="Serrano A."/>
            <person name="Linde D."/>
            <person name="Babiker R."/>
            <person name="Drula E."/>
            <person name="Ayuso-Fernandez I."/>
            <person name="Pacheco R."/>
            <person name="Padilla G."/>
            <person name="Ferreira P."/>
            <person name="Barriuso J."/>
            <person name="Kellner H."/>
            <person name="Castanera R."/>
            <person name="Alfaro M."/>
            <person name="Ramirez L."/>
            <person name="Pisabarro A.G."/>
            <person name="Kuo A."/>
            <person name="Tritt A."/>
            <person name="Lipzen A."/>
            <person name="He G."/>
            <person name="Yan M."/>
            <person name="Ng V."/>
            <person name="Cullen D."/>
            <person name="Martin F."/>
            <person name="Rosso M.-N."/>
            <person name="Henrissat B."/>
            <person name="Hibbett D."/>
            <person name="Martinez A.T."/>
            <person name="Grigoriev I.V."/>
        </authorList>
    </citation>
    <scope>NUCLEOTIDE SEQUENCE</scope>
    <source>
        <strain evidence="6">CBS 506.95</strain>
    </source>
</reference>
<dbReference type="Proteomes" id="UP000807306">
    <property type="component" value="Unassembled WGS sequence"/>
</dbReference>
<evidence type="ECO:0000313" key="7">
    <source>
        <dbReference type="Proteomes" id="UP000807306"/>
    </source>
</evidence>
<keyword evidence="7" id="KW-1185">Reference proteome</keyword>
<dbReference type="InterPro" id="IPR039657">
    <property type="entry name" value="Dimethylallyltransferase"/>
</dbReference>
<dbReference type="Gene3D" id="3.40.50.300">
    <property type="entry name" value="P-loop containing nucleotide triphosphate hydrolases"/>
    <property type="match status" value="1"/>
</dbReference>